<comment type="caution">
    <text evidence="1">The sequence shown here is derived from an EMBL/GenBank/DDBJ whole genome shotgun (WGS) entry which is preliminary data.</text>
</comment>
<accession>A0A9Q1IYX2</accession>
<dbReference type="OrthoDB" id="8945329at2759"/>
<sequence length="107" mass="11859">MNSVKVANSSAIRAEVRRHETVKNSITKLFKQLERIEDEQLRSGLKVYLHSVQASPSERQGSACDWTQGPCALSATYDLPSPATSIAQSVTTHNCDALEDCRYLDCM</sequence>
<gene>
    <name evidence="1" type="ORF">SKAU_G00150570</name>
</gene>
<dbReference type="Proteomes" id="UP001152622">
    <property type="component" value="Chromosome 5"/>
</dbReference>
<reference evidence="1" key="1">
    <citation type="journal article" date="2023" name="Science">
        <title>Genome structures resolve the early diversification of teleost fishes.</title>
        <authorList>
            <person name="Parey E."/>
            <person name="Louis A."/>
            <person name="Montfort J."/>
            <person name="Bouchez O."/>
            <person name="Roques C."/>
            <person name="Iampietro C."/>
            <person name="Lluch J."/>
            <person name="Castinel A."/>
            <person name="Donnadieu C."/>
            <person name="Desvignes T."/>
            <person name="Floi Bucao C."/>
            <person name="Jouanno E."/>
            <person name="Wen M."/>
            <person name="Mejri S."/>
            <person name="Dirks R."/>
            <person name="Jansen H."/>
            <person name="Henkel C."/>
            <person name="Chen W.J."/>
            <person name="Zahm M."/>
            <person name="Cabau C."/>
            <person name="Klopp C."/>
            <person name="Thompson A.W."/>
            <person name="Robinson-Rechavi M."/>
            <person name="Braasch I."/>
            <person name="Lecointre G."/>
            <person name="Bobe J."/>
            <person name="Postlethwait J.H."/>
            <person name="Berthelot C."/>
            <person name="Roest Crollius H."/>
            <person name="Guiguen Y."/>
        </authorList>
    </citation>
    <scope>NUCLEOTIDE SEQUENCE</scope>
    <source>
        <strain evidence="1">WJC10195</strain>
    </source>
</reference>
<protein>
    <submittedName>
        <fullName evidence="1">Uncharacterized protein</fullName>
    </submittedName>
</protein>
<dbReference type="EMBL" id="JAINUF010000005">
    <property type="protein sequence ID" value="KAJ8358532.1"/>
    <property type="molecule type" value="Genomic_DNA"/>
</dbReference>
<proteinExistence type="predicted"/>
<evidence type="ECO:0000313" key="1">
    <source>
        <dbReference type="EMBL" id="KAJ8358532.1"/>
    </source>
</evidence>
<keyword evidence="2" id="KW-1185">Reference proteome</keyword>
<dbReference type="AlphaFoldDB" id="A0A9Q1IYX2"/>
<evidence type="ECO:0000313" key="2">
    <source>
        <dbReference type="Proteomes" id="UP001152622"/>
    </source>
</evidence>
<name>A0A9Q1IYX2_SYNKA</name>
<organism evidence="1 2">
    <name type="scientific">Synaphobranchus kaupii</name>
    <name type="common">Kaup's arrowtooth eel</name>
    <dbReference type="NCBI Taxonomy" id="118154"/>
    <lineage>
        <taxon>Eukaryota</taxon>
        <taxon>Metazoa</taxon>
        <taxon>Chordata</taxon>
        <taxon>Craniata</taxon>
        <taxon>Vertebrata</taxon>
        <taxon>Euteleostomi</taxon>
        <taxon>Actinopterygii</taxon>
        <taxon>Neopterygii</taxon>
        <taxon>Teleostei</taxon>
        <taxon>Anguilliformes</taxon>
        <taxon>Synaphobranchidae</taxon>
        <taxon>Synaphobranchus</taxon>
    </lineage>
</organism>